<dbReference type="Gene3D" id="2.60.120.620">
    <property type="entry name" value="q2cbj1_9rhob like domain"/>
    <property type="match status" value="1"/>
</dbReference>
<evidence type="ECO:0000256" key="3">
    <source>
        <dbReference type="ARBA" id="ARBA00022824"/>
    </source>
</evidence>
<evidence type="ECO:0000256" key="8">
    <source>
        <dbReference type="ARBA" id="ARBA00023180"/>
    </source>
</evidence>
<dbReference type="GO" id="GO:0031418">
    <property type="term" value="F:L-ascorbic acid binding"/>
    <property type="evidence" value="ECO:0007669"/>
    <property type="project" value="UniProtKB-KW"/>
</dbReference>
<keyword evidence="8" id="KW-0325">Glycoprotein</keyword>
<dbReference type="InterPro" id="IPR005123">
    <property type="entry name" value="Oxoglu/Fe-dep_dioxygenase_dom"/>
</dbReference>
<keyword evidence="3" id="KW-0256">Endoplasmic reticulum</keyword>
<dbReference type="Proteomes" id="UP000515955">
    <property type="component" value="Chromosome"/>
</dbReference>
<name>A0A7G9SD85_9SPHN</name>
<keyword evidence="4" id="KW-0847">Vitamin C</keyword>
<dbReference type="AlphaFoldDB" id="A0A7G9SD85"/>
<evidence type="ECO:0000256" key="1">
    <source>
        <dbReference type="ARBA" id="ARBA00001961"/>
    </source>
</evidence>
<proteinExistence type="predicted"/>
<protein>
    <submittedName>
        <fullName evidence="10">2OG-Fe(II) oxygenase</fullName>
    </submittedName>
</protein>
<keyword evidence="11" id="KW-1185">Reference proteome</keyword>
<evidence type="ECO:0000313" key="10">
    <source>
        <dbReference type="EMBL" id="QNN65810.1"/>
    </source>
</evidence>
<reference evidence="10 11" key="1">
    <citation type="submission" date="2020-08" db="EMBL/GenBank/DDBJ databases">
        <title>Genome sequence of Sphingomonas rhizophila KACC 19189T.</title>
        <authorList>
            <person name="Hyun D.-W."/>
            <person name="Bae J.-W."/>
        </authorList>
    </citation>
    <scope>NUCLEOTIDE SEQUENCE [LARGE SCALE GENOMIC DNA]</scope>
    <source>
        <strain evidence="10 11">KACC 19189</strain>
    </source>
</reference>
<evidence type="ECO:0000256" key="2">
    <source>
        <dbReference type="ARBA" id="ARBA00022723"/>
    </source>
</evidence>
<keyword evidence="6" id="KW-0560">Oxidoreductase</keyword>
<dbReference type="Pfam" id="PF13640">
    <property type="entry name" value="2OG-FeII_Oxy_3"/>
    <property type="match status" value="1"/>
</dbReference>
<evidence type="ECO:0000259" key="9">
    <source>
        <dbReference type="PROSITE" id="PS51471"/>
    </source>
</evidence>
<dbReference type="GO" id="GO:0005506">
    <property type="term" value="F:iron ion binding"/>
    <property type="evidence" value="ECO:0007669"/>
    <property type="project" value="InterPro"/>
</dbReference>
<keyword evidence="2" id="KW-0479">Metal-binding</keyword>
<sequence>MADAGHLQDAIGMLEHGDADDLFELGVWFDSGRWVAQDRAHARDLFGRAADAGSPQADTILTNFLGNGTGGSRDWAAAVDRLRQRSATDERAAFELDLIEQMDLDENGNPTEIAMDQLLSASPNIRLVPGLLTKGECAYLAVAAGPYLQPATVVDNLSGKAIRNPIRTSETAVMTPPLESLVIQAINRRLAAATETNVYQGEPLQVLRYQPGQEYKPHIDAIPSLDNQRVWTALVYLNDGYEGGETQFVSGAFVRGQTGTALIFRNVDDEGRPDKRTAHRGCPVTKGTKLLASRWIRERPFAPDPNQHANA</sequence>
<evidence type="ECO:0000256" key="6">
    <source>
        <dbReference type="ARBA" id="ARBA00023002"/>
    </source>
</evidence>
<keyword evidence="5" id="KW-0223">Dioxygenase</keyword>
<dbReference type="InterPro" id="IPR006620">
    <property type="entry name" value="Pro_4_hyd_alph"/>
</dbReference>
<dbReference type="RefSeq" id="WP_187542795.1">
    <property type="nucleotide sequence ID" value="NZ_CP060717.1"/>
</dbReference>
<evidence type="ECO:0000256" key="5">
    <source>
        <dbReference type="ARBA" id="ARBA00022964"/>
    </source>
</evidence>
<evidence type="ECO:0000256" key="4">
    <source>
        <dbReference type="ARBA" id="ARBA00022896"/>
    </source>
</evidence>
<dbReference type="PANTHER" id="PTHR10869">
    <property type="entry name" value="PROLYL 4-HYDROXYLASE ALPHA SUBUNIT"/>
    <property type="match status" value="1"/>
</dbReference>
<feature type="domain" description="Fe2OG dioxygenase" evidence="9">
    <location>
        <begin position="200"/>
        <end position="298"/>
    </location>
</feature>
<dbReference type="PANTHER" id="PTHR10869:SF246">
    <property type="entry name" value="TRANSMEMBRANE PROLYL 4-HYDROXYLASE"/>
    <property type="match status" value="1"/>
</dbReference>
<dbReference type="SMART" id="SM00702">
    <property type="entry name" value="P4Hc"/>
    <property type="match status" value="1"/>
</dbReference>
<organism evidence="10 11">
    <name type="scientific">Sphingomonas rhizophila</name>
    <dbReference type="NCBI Taxonomy" id="2071607"/>
    <lineage>
        <taxon>Bacteria</taxon>
        <taxon>Pseudomonadati</taxon>
        <taxon>Pseudomonadota</taxon>
        <taxon>Alphaproteobacteria</taxon>
        <taxon>Sphingomonadales</taxon>
        <taxon>Sphingomonadaceae</taxon>
        <taxon>Sphingomonas</taxon>
    </lineage>
</organism>
<comment type="cofactor">
    <cofactor evidence="1">
        <name>L-ascorbate</name>
        <dbReference type="ChEBI" id="CHEBI:38290"/>
    </cofactor>
</comment>
<accession>A0A7G9SD85</accession>
<dbReference type="GO" id="GO:0051213">
    <property type="term" value="F:dioxygenase activity"/>
    <property type="evidence" value="ECO:0007669"/>
    <property type="project" value="UniProtKB-KW"/>
</dbReference>
<evidence type="ECO:0000256" key="7">
    <source>
        <dbReference type="ARBA" id="ARBA00023004"/>
    </source>
</evidence>
<dbReference type="InterPro" id="IPR011990">
    <property type="entry name" value="TPR-like_helical_dom_sf"/>
</dbReference>
<dbReference type="EMBL" id="CP060717">
    <property type="protein sequence ID" value="QNN65810.1"/>
    <property type="molecule type" value="Genomic_DNA"/>
</dbReference>
<dbReference type="Gene3D" id="1.25.40.10">
    <property type="entry name" value="Tetratricopeptide repeat domain"/>
    <property type="match status" value="1"/>
</dbReference>
<dbReference type="InterPro" id="IPR044862">
    <property type="entry name" value="Pro_4_hyd_alph_FE2OG_OXY"/>
</dbReference>
<gene>
    <name evidence="10" type="ORF">H9L12_04485</name>
</gene>
<dbReference type="KEGG" id="srhi:H9L12_04485"/>
<dbReference type="SUPFAM" id="SSF81901">
    <property type="entry name" value="HCP-like"/>
    <property type="match status" value="1"/>
</dbReference>
<evidence type="ECO:0000313" key="11">
    <source>
        <dbReference type="Proteomes" id="UP000515955"/>
    </source>
</evidence>
<dbReference type="GO" id="GO:0016705">
    <property type="term" value="F:oxidoreductase activity, acting on paired donors, with incorporation or reduction of molecular oxygen"/>
    <property type="evidence" value="ECO:0007669"/>
    <property type="project" value="InterPro"/>
</dbReference>
<keyword evidence="7" id="KW-0408">Iron</keyword>
<dbReference type="PROSITE" id="PS51471">
    <property type="entry name" value="FE2OG_OXY"/>
    <property type="match status" value="1"/>
</dbReference>
<dbReference type="InterPro" id="IPR045054">
    <property type="entry name" value="P4HA-like"/>
</dbReference>